<sequence>LRLYVSELKDKSDFSDTSKYLEAYRDFCEKARIAITSIYPELAEEITKENRKVRNKVKVSPHSLKLLNEIKSYILTKSNIEPRMR</sequence>
<dbReference type="Proteomes" id="UP001150055">
    <property type="component" value="Unassembled WGS sequence"/>
</dbReference>
<name>A0AB35K788_9GAMM</name>
<protein>
    <recommendedName>
        <fullName evidence="3">Integrase</fullName>
    </recommendedName>
</protein>
<dbReference type="EMBL" id="JALNTG010000227">
    <property type="protein sequence ID" value="MDD9322371.1"/>
    <property type="molecule type" value="Genomic_DNA"/>
</dbReference>
<evidence type="ECO:0000313" key="1">
    <source>
        <dbReference type="EMBL" id="MDD9322371.1"/>
    </source>
</evidence>
<accession>A0AB35K788</accession>
<organism evidence="1 2">
    <name type="scientific">Acinetobacter lactucae</name>
    <dbReference type="NCBI Taxonomy" id="1785128"/>
    <lineage>
        <taxon>Bacteria</taxon>
        <taxon>Pseudomonadati</taxon>
        <taxon>Pseudomonadota</taxon>
        <taxon>Gammaproteobacteria</taxon>
        <taxon>Moraxellales</taxon>
        <taxon>Moraxellaceae</taxon>
        <taxon>Acinetobacter</taxon>
        <taxon>Acinetobacter calcoaceticus/baumannii complex</taxon>
    </lineage>
</organism>
<gene>
    <name evidence="1" type="ORF">M0O54_20105</name>
</gene>
<reference evidence="1" key="1">
    <citation type="submission" date="2022-12" db="EMBL/GenBank/DDBJ databases">
        <title>Acinetobacter lactucae: Emerging opportunistic pathogenic species of genus Acinetobacter isolated from immunocompromised patients in clinical settings of India.</title>
        <authorList>
            <person name="Amar A.K."/>
            <person name="Sawant A.R."/>
            <person name="Meera M."/>
            <person name="Tomar A."/>
            <person name="Sistla S."/>
            <person name="Prashanth K."/>
        </authorList>
    </citation>
    <scope>NUCLEOTIDE SEQUENCE</scope>
    <source>
        <strain evidence="1">PKAL1828C</strain>
    </source>
</reference>
<dbReference type="RefSeq" id="WP_274579469.1">
    <property type="nucleotide sequence ID" value="NZ_JALNTG010000227.1"/>
</dbReference>
<feature type="non-terminal residue" evidence="1">
    <location>
        <position position="1"/>
    </location>
</feature>
<feature type="non-terminal residue" evidence="1">
    <location>
        <position position="85"/>
    </location>
</feature>
<comment type="caution">
    <text evidence="1">The sequence shown here is derived from an EMBL/GenBank/DDBJ whole genome shotgun (WGS) entry which is preliminary data.</text>
</comment>
<proteinExistence type="predicted"/>
<evidence type="ECO:0000313" key="2">
    <source>
        <dbReference type="Proteomes" id="UP001150055"/>
    </source>
</evidence>
<dbReference type="AlphaFoldDB" id="A0AB35K788"/>
<evidence type="ECO:0008006" key="3">
    <source>
        <dbReference type="Google" id="ProtNLM"/>
    </source>
</evidence>